<keyword evidence="3 10" id="KW-0813">Transport</keyword>
<evidence type="ECO:0000256" key="2">
    <source>
        <dbReference type="ARBA" id="ARBA00007191"/>
    </source>
</evidence>
<keyword evidence="5 10" id="KW-0493">Microtubule</keyword>
<evidence type="ECO:0000256" key="10">
    <source>
        <dbReference type="PIRNR" id="PIRNR009998"/>
    </source>
</evidence>
<evidence type="ECO:0000256" key="5">
    <source>
        <dbReference type="ARBA" id="ARBA00022701"/>
    </source>
</evidence>
<comment type="function">
    <text evidence="9">Acts as one of several non-catalytic accessory components of the cytoplasmic dynein 1 complex that are thought to be involved in linking dynein to cargos and to adapter proteins that regulate dynein function. Cytoplasmic dynein 1 acts as a motor for the intracellular retrograde motility of vesicles and organelles along microtubules.</text>
</comment>
<keyword evidence="13" id="KW-1185">Reference proteome</keyword>
<evidence type="ECO:0000256" key="8">
    <source>
        <dbReference type="ARBA" id="ARBA00023212"/>
    </source>
</evidence>
<evidence type="ECO:0000256" key="9">
    <source>
        <dbReference type="ARBA" id="ARBA00025362"/>
    </source>
</evidence>
<dbReference type="OrthoDB" id="9985637at2759"/>
<reference evidence="12" key="1">
    <citation type="submission" date="2022-07" db="EMBL/GenBank/DDBJ databases">
        <title>Phylogenomic reconstructions and comparative analyses of Kickxellomycotina fungi.</title>
        <authorList>
            <person name="Reynolds N.K."/>
            <person name="Stajich J.E."/>
            <person name="Barry K."/>
            <person name="Grigoriev I.V."/>
            <person name="Crous P."/>
            <person name="Smith M.E."/>
        </authorList>
    </citation>
    <scope>NUCLEOTIDE SEQUENCE</scope>
    <source>
        <strain evidence="12">RSA 861</strain>
    </source>
</reference>
<dbReference type="Pfam" id="PF03259">
    <property type="entry name" value="Robl_LC7"/>
    <property type="match status" value="1"/>
</dbReference>
<keyword evidence="6 10" id="KW-0243">Dynein</keyword>
<sequence>MSELDETIQRLVAKKGVKGVIVLAKEGSAVIRSTVDEDLAAKYARLIGNLVDTARSTVHALDDQNDLTFLRVRTKKHEVMISPDPNYILIVIQNPQEH</sequence>
<dbReference type="Proteomes" id="UP001150569">
    <property type="component" value="Unassembled WGS sequence"/>
</dbReference>
<dbReference type="FunFam" id="3.30.450.30:FF:000009">
    <property type="entry name" value="Dynein light chain roadblock"/>
    <property type="match status" value="1"/>
</dbReference>
<feature type="domain" description="Roadblock/LAMTOR2" evidence="11">
    <location>
        <begin position="4"/>
        <end position="93"/>
    </location>
</feature>
<evidence type="ECO:0000256" key="6">
    <source>
        <dbReference type="ARBA" id="ARBA00023017"/>
    </source>
</evidence>
<dbReference type="InterPro" id="IPR004942">
    <property type="entry name" value="Roadblock/LAMTOR2_dom"/>
</dbReference>
<evidence type="ECO:0000256" key="4">
    <source>
        <dbReference type="ARBA" id="ARBA00022490"/>
    </source>
</evidence>
<accession>A0A9W8A9Z9</accession>
<dbReference type="PANTHER" id="PTHR10779">
    <property type="entry name" value="DYNEIN LIGHT CHAIN ROADBLOCK"/>
    <property type="match status" value="1"/>
</dbReference>
<dbReference type="SUPFAM" id="SSF103196">
    <property type="entry name" value="Roadblock/LC7 domain"/>
    <property type="match status" value="1"/>
</dbReference>
<evidence type="ECO:0000256" key="7">
    <source>
        <dbReference type="ARBA" id="ARBA00023175"/>
    </source>
</evidence>
<keyword evidence="8 10" id="KW-0206">Cytoskeleton</keyword>
<gene>
    <name evidence="12" type="ORF">IWQ60_005239</name>
</gene>
<protein>
    <recommendedName>
        <fullName evidence="10">Dynein light chain roadblock</fullName>
    </recommendedName>
</protein>
<dbReference type="Gene3D" id="3.30.450.30">
    <property type="entry name" value="Dynein light chain 2a, cytoplasmic"/>
    <property type="match status" value="1"/>
</dbReference>
<dbReference type="InterPro" id="IPR016561">
    <property type="entry name" value="DYNLRB1/2"/>
</dbReference>
<dbReference type="AlphaFoldDB" id="A0A9W8A9Z9"/>
<evidence type="ECO:0000313" key="13">
    <source>
        <dbReference type="Proteomes" id="UP001150569"/>
    </source>
</evidence>
<dbReference type="EMBL" id="JANBPT010000277">
    <property type="protein sequence ID" value="KAJ1924360.1"/>
    <property type="molecule type" value="Genomic_DNA"/>
</dbReference>
<evidence type="ECO:0000256" key="1">
    <source>
        <dbReference type="ARBA" id="ARBA00004245"/>
    </source>
</evidence>
<comment type="caution">
    <text evidence="12">The sequence shown here is derived from an EMBL/GenBank/DDBJ whole genome shotgun (WGS) entry which is preliminary data.</text>
</comment>
<dbReference type="GO" id="GO:0007018">
    <property type="term" value="P:microtubule-based movement"/>
    <property type="evidence" value="ECO:0007669"/>
    <property type="project" value="UniProtKB-UniRule"/>
</dbReference>
<proteinExistence type="inferred from homology"/>
<keyword evidence="7 10" id="KW-0505">Motor protein</keyword>
<comment type="similarity">
    <text evidence="2 10">Belongs to the GAMAD family.</text>
</comment>
<evidence type="ECO:0000313" key="12">
    <source>
        <dbReference type="EMBL" id="KAJ1924360.1"/>
    </source>
</evidence>
<dbReference type="GO" id="GO:0005868">
    <property type="term" value="C:cytoplasmic dynein complex"/>
    <property type="evidence" value="ECO:0007669"/>
    <property type="project" value="UniProtKB-UniRule"/>
</dbReference>
<dbReference type="GO" id="GO:0005874">
    <property type="term" value="C:microtubule"/>
    <property type="evidence" value="ECO:0007669"/>
    <property type="project" value="UniProtKB-UniRule"/>
</dbReference>
<evidence type="ECO:0000259" key="11">
    <source>
        <dbReference type="SMART" id="SM00960"/>
    </source>
</evidence>
<dbReference type="SMART" id="SM00960">
    <property type="entry name" value="Robl_LC7"/>
    <property type="match status" value="1"/>
</dbReference>
<comment type="subcellular location">
    <subcellularLocation>
        <location evidence="1 10">Cytoplasm</location>
        <location evidence="1 10">Cytoskeleton</location>
    </subcellularLocation>
</comment>
<organism evidence="12 13">
    <name type="scientific">Tieghemiomyces parasiticus</name>
    <dbReference type="NCBI Taxonomy" id="78921"/>
    <lineage>
        <taxon>Eukaryota</taxon>
        <taxon>Fungi</taxon>
        <taxon>Fungi incertae sedis</taxon>
        <taxon>Zoopagomycota</taxon>
        <taxon>Kickxellomycotina</taxon>
        <taxon>Dimargaritomycetes</taxon>
        <taxon>Dimargaritales</taxon>
        <taxon>Dimargaritaceae</taxon>
        <taxon>Tieghemiomyces</taxon>
    </lineage>
</organism>
<keyword evidence="4 10" id="KW-0963">Cytoplasm</keyword>
<name>A0A9W8A9Z9_9FUNG</name>
<dbReference type="PIRSF" id="PIRSF009998">
    <property type="entry name" value="DLC7"/>
    <property type="match status" value="1"/>
</dbReference>
<dbReference type="GO" id="GO:0045505">
    <property type="term" value="F:dynein intermediate chain binding"/>
    <property type="evidence" value="ECO:0007669"/>
    <property type="project" value="UniProtKB-UniRule"/>
</dbReference>
<dbReference type="GO" id="GO:0005737">
    <property type="term" value="C:cytoplasm"/>
    <property type="evidence" value="ECO:0007669"/>
    <property type="project" value="UniProtKB-UniRule"/>
</dbReference>
<evidence type="ECO:0000256" key="3">
    <source>
        <dbReference type="ARBA" id="ARBA00022448"/>
    </source>
</evidence>